<feature type="active site" description="Proton donor/acceptor" evidence="2">
    <location>
        <position position="85"/>
    </location>
</feature>
<accession>A0A2A9NZQ3</accession>
<protein>
    <recommendedName>
        <fullName evidence="6">Phosphoglycerate mutase</fullName>
    </recommendedName>
</protein>
<evidence type="ECO:0000256" key="2">
    <source>
        <dbReference type="PIRSR" id="PIRSR613078-1"/>
    </source>
</evidence>
<organism evidence="4 5">
    <name type="scientific">Amanita thiersii Skay4041</name>
    <dbReference type="NCBI Taxonomy" id="703135"/>
    <lineage>
        <taxon>Eukaryota</taxon>
        <taxon>Fungi</taxon>
        <taxon>Dikarya</taxon>
        <taxon>Basidiomycota</taxon>
        <taxon>Agaricomycotina</taxon>
        <taxon>Agaricomycetes</taxon>
        <taxon>Agaricomycetidae</taxon>
        <taxon>Agaricales</taxon>
        <taxon>Pluteineae</taxon>
        <taxon>Amanitaceae</taxon>
        <taxon>Amanita</taxon>
    </lineage>
</organism>
<dbReference type="STRING" id="703135.A0A2A9NZQ3"/>
<evidence type="ECO:0000256" key="1">
    <source>
        <dbReference type="ARBA" id="ARBA00022801"/>
    </source>
</evidence>
<feature type="active site" description="Tele-phosphohistidine intermediate" evidence="2">
    <location>
        <position position="11"/>
    </location>
</feature>
<dbReference type="InterPro" id="IPR029033">
    <property type="entry name" value="His_PPase_superfam"/>
</dbReference>
<dbReference type="GO" id="GO:0045820">
    <property type="term" value="P:negative regulation of glycolytic process"/>
    <property type="evidence" value="ECO:0007669"/>
    <property type="project" value="TreeGrafter"/>
</dbReference>
<dbReference type="PANTHER" id="PTHR46517:SF1">
    <property type="entry name" value="FRUCTOSE-2,6-BISPHOSPHATASE TIGAR"/>
    <property type="match status" value="1"/>
</dbReference>
<dbReference type="PROSITE" id="PS00175">
    <property type="entry name" value="PG_MUTASE"/>
    <property type="match status" value="1"/>
</dbReference>
<dbReference type="InterPro" id="IPR001345">
    <property type="entry name" value="PG/BPGM_mutase_AS"/>
</dbReference>
<dbReference type="AlphaFoldDB" id="A0A2A9NZQ3"/>
<dbReference type="GO" id="GO:0043456">
    <property type="term" value="P:regulation of pentose-phosphate shunt"/>
    <property type="evidence" value="ECO:0007669"/>
    <property type="project" value="TreeGrafter"/>
</dbReference>
<dbReference type="GO" id="GO:0005829">
    <property type="term" value="C:cytosol"/>
    <property type="evidence" value="ECO:0007669"/>
    <property type="project" value="TreeGrafter"/>
</dbReference>
<feature type="binding site" evidence="3">
    <location>
        <position position="60"/>
    </location>
    <ligand>
        <name>substrate</name>
    </ligand>
</feature>
<evidence type="ECO:0000256" key="3">
    <source>
        <dbReference type="PIRSR" id="PIRSR613078-2"/>
    </source>
</evidence>
<dbReference type="InterPro" id="IPR051695">
    <property type="entry name" value="Phosphoglycerate_Mutase"/>
</dbReference>
<keyword evidence="1" id="KW-0378">Hydrolase</keyword>
<gene>
    <name evidence="4" type="ORF">AMATHDRAFT_135269</name>
</gene>
<dbReference type="EMBL" id="KZ301970">
    <property type="protein sequence ID" value="PFH54171.1"/>
    <property type="molecule type" value="Genomic_DNA"/>
</dbReference>
<sequence>MTSLRIFLVRHGETDANREKIMQGQLDTPLNDTGLQQARLVAQRLQSVQFDIAYTSDLQRAVKTAETIVSDQQGLDLVKCKELRERFMGNIQGEKYTRWIGRMLKIDSTVEAGASFLDRMSGWWNREIMGLATSLAPKEDESAYNILVISHGGVIGTLVRSLIREQVISCGTGVMVVNCPNTCISIVEMGGNGRGVLVKYGDDSHLDGTGLKENVDEVR</sequence>
<dbReference type="Proteomes" id="UP000242287">
    <property type="component" value="Unassembled WGS sequence"/>
</dbReference>
<evidence type="ECO:0000313" key="4">
    <source>
        <dbReference type="EMBL" id="PFH54171.1"/>
    </source>
</evidence>
<dbReference type="CDD" id="cd07067">
    <property type="entry name" value="HP_PGM_like"/>
    <property type="match status" value="1"/>
</dbReference>
<dbReference type="SMART" id="SM00855">
    <property type="entry name" value="PGAM"/>
    <property type="match status" value="1"/>
</dbReference>
<dbReference type="OrthoDB" id="354304at2759"/>
<proteinExistence type="predicted"/>
<evidence type="ECO:0008006" key="6">
    <source>
        <dbReference type="Google" id="ProtNLM"/>
    </source>
</evidence>
<keyword evidence="5" id="KW-1185">Reference proteome</keyword>
<dbReference type="Gene3D" id="3.40.50.1240">
    <property type="entry name" value="Phosphoglycerate mutase-like"/>
    <property type="match status" value="1"/>
</dbReference>
<dbReference type="PANTHER" id="PTHR46517">
    <property type="entry name" value="FRUCTOSE-2,6-BISPHOSPHATASE TIGAR"/>
    <property type="match status" value="1"/>
</dbReference>
<name>A0A2A9NZQ3_9AGAR</name>
<dbReference type="Pfam" id="PF00300">
    <property type="entry name" value="His_Phos_1"/>
    <property type="match status" value="1"/>
</dbReference>
<feature type="binding site" evidence="3">
    <location>
        <begin position="10"/>
        <end position="17"/>
    </location>
    <ligand>
        <name>substrate</name>
    </ligand>
</feature>
<dbReference type="InterPro" id="IPR013078">
    <property type="entry name" value="His_Pase_superF_clade-1"/>
</dbReference>
<evidence type="ECO:0000313" key="5">
    <source>
        <dbReference type="Proteomes" id="UP000242287"/>
    </source>
</evidence>
<dbReference type="GO" id="GO:0004331">
    <property type="term" value="F:fructose-2,6-bisphosphate 2-phosphatase activity"/>
    <property type="evidence" value="ECO:0007669"/>
    <property type="project" value="TreeGrafter"/>
</dbReference>
<dbReference type="SUPFAM" id="SSF53254">
    <property type="entry name" value="Phosphoglycerate mutase-like"/>
    <property type="match status" value="1"/>
</dbReference>
<reference evidence="4 5" key="1">
    <citation type="submission" date="2014-02" db="EMBL/GenBank/DDBJ databases">
        <title>Transposable element dynamics among asymbiotic and ectomycorrhizal Amanita fungi.</title>
        <authorList>
            <consortium name="DOE Joint Genome Institute"/>
            <person name="Hess J."/>
            <person name="Skrede I."/>
            <person name="Wolfe B."/>
            <person name="LaButti K."/>
            <person name="Ohm R.A."/>
            <person name="Grigoriev I.V."/>
            <person name="Pringle A."/>
        </authorList>
    </citation>
    <scope>NUCLEOTIDE SEQUENCE [LARGE SCALE GENOMIC DNA]</scope>
    <source>
        <strain evidence="4 5">SKay4041</strain>
    </source>
</reference>